<dbReference type="AlphaFoldDB" id="T1AZK8"/>
<accession>T1AZK8</accession>
<evidence type="ECO:0000313" key="1">
    <source>
        <dbReference type="EMBL" id="EQD61788.1"/>
    </source>
</evidence>
<gene>
    <name evidence="1" type="ORF">B1B_07525</name>
</gene>
<feature type="non-terminal residue" evidence="1">
    <location>
        <position position="35"/>
    </location>
</feature>
<reference evidence="1" key="1">
    <citation type="submission" date="2013-08" db="EMBL/GenBank/DDBJ databases">
        <authorList>
            <person name="Mendez C."/>
            <person name="Richter M."/>
            <person name="Ferrer M."/>
            <person name="Sanchez J."/>
        </authorList>
    </citation>
    <scope>NUCLEOTIDE SEQUENCE</scope>
</reference>
<name>T1AZK8_9ZZZZ</name>
<protein>
    <submittedName>
        <fullName evidence="1">Uncharacterized protein</fullName>
    </submittedName>
</protein>
<reference evidence="1" key="2">
    <citation type="journal article" date="2014" name="ISME J.">
        <title>Microbial stratification in low pH oxic and suboxic macroscopic growths along an acid mine drainage.</title>
        <authorList>
            <person name="Mendez-Garcia C."/>
            <person name="Mesa V."/>
            <person name="Sprenger R.R."/>
            <person name="Richter M."/>
            <person name="Diez M.S."/>
            <person name="Solano J."/>
            <person name="Bargiela R."/>
            <person name="Golyshina O.V."/>
            <person name="Manteca A."/>
            <person name="Ramos J.L."/>
            <person name="Gallego J.R."/>
            <person name="Llorente I."/>
            <person name="Martins Dos Santos V.A."/>
            <person name="Jensen O.N."/>
            <person name="Pelaez A.I."/>
            <person name="Sanchez J."/>
            <person name="Ferrer M."/>
        </authorList>
    </citation>
    <scope>NUCLEOTIDE SEQUENCE</scope>
</reference>
<organism evidence="1">
    <name type="scientific">mine drainage metagenome</name>
    <dbReference type="NCBI Taxonomy" id="410659"/>
    <lineage>
        <taxon>unclassified sequences</taxon>
        <taxon>metagenomes</taxon>
        <taxon>ecological metagenomes</taxon>
    </lineage>
</organism>
<dbReference type="EMBL" id="AUZY01004789">
    <property type="protein sequence ID" value="EQD61788.1"/>
    <property type="molecule type" value="Genomic_DNA"/>
</dbReference>
<sequence length="35" mass="3737">MPTILRKGPEWFAQLGPANSGGTVIFSVSGHVERP</sequence>
<comment type="caution">
    <text evidence="1">The sequence shown here is derived from an EMBL/GenBank/DDBJ whole genome shotgun (WGS) entry which is preliminary data.</text>
</comment>
<proteinExistence type="predicted"/>